<dbReference type="Proteomes" id="UP000218244">
    <property type="component" value="Chromosome"/>
</dbReference>
<gene>
    <name evidence="1" type="ORF">N24_2407</name>
</gene>
<protein>
    <submittedName>
        <fullName evidence="1">Uncharacterized protein</fullName>
    </submittedName>
</protein>
<dbReference type="KEGG" id="csur:N24_2407"/>
<reference evidence="1 2" key="1">
    <citation type="submission" date="2016-02" db="EMBL/GenBank/DDBJ databases">
        <title>Corynebacterium glutamicum N24 whole genome sequencing project.</title>
        <authorList>
            <person name="Matsutani M."/>
            <person name="Nangtapong N."/>
            <person name="Yakushi T."/>
            <person name="Matsushita K."/>
        </authorList>
    </citation>
    <scope>NUCLEOTIDE SEQUENCE [LARGE SCALE GENOMIC DNA]</scope>
    <source>
        <strain evidence="1 2">N24</strain>
    </source>
</reference>
<dbReference type="AlphaFoldDB" id="A0A160PRF4"/>
<evidence type="ECO:0000313" key="2">
    <source>
        <dbReference type="Proteomes" id="UP000218244"/>
    </source>
</evidence>
<organism evidence="1 2">
    <name type="scientific">Corynebacterium suranareeae</name>
    <dbReference type="NCBI Taxonomy" id="2506452"/>
    <lineage>
        <taxon>Bacteria</taxon>
        <taxon>Bacillati</taxon>
        <taxon>Actinomycetota</taxon>
        <taxon>Actinomycetes</taxon>
        <taxon>Mycobacteriales</taxon>
        <taxon>Corynebacteriaceae</taxon>
        <taxon>Corynebacterium</taxon>
    </lineage>
</organism>
<proteinExistence type="predicted"/>
<keyword evidence="2" id="KW-1185">Reference proteome</keyword>
<name>A0A160PRF4_9CORY</name>
<dbReference type="EMBL" id="AP017369">
    <property type="protein sequence ID" value="BAU96669.1"/>
    <property type="molecule type" value="Genomic_DNA"/>
</dbReference>
<evidence type="ECO:0000313" key="1">
    <source>
        <dbReference type="EMBL" id="BAU96669.1"/>
    </source>
</evidence>
<sequence length="48" mass="5753">MDRTPFAKFRDNIPDRLTVLDEVHTYARSRALLKTHEVYKDQTIHPQE</sequence>
<accession>A0A160PRF4</accession>